<sequence>LKSGRSLEKFLNLQTLIMDQNELYTLHEFPKLEFLEFFSATKNNFAVLDDFLIQCQNKFPNLINLNLFKNPLCPPFYQHQENYHIYRQQVVKALTKIKILDGIPVSNKDFQPFQGDVIAKQENINAFQQQVKKPVIKQQYIDDNEEAKGVVEYNEKYTKVNANRNILKGTSQGNKHIPNDKL</sequence>
<gene>
    <name evidence="1" type="ORF">IMG5_076490</name>
</gene>
<dbReference type="OrthoDB" id="10251250at2759"/>
<dbReference type="PANTHER" id="PTHR46282">
    <property type="entry name" value="LEUCINE-RICH MELANOCYTE DIFFERENTIATION-ASSOCIATED PROTEIN"/>
    <property type="match status" value="1"/>
</dbReference>
<reference evidence="1 2" key="1">
    <citation type="submission" date="2011-07" db="EMBL/GenBank/DDBJ databases">
        <authorList>
            <person name="Coyne R."/>
            <person name="Brami D."/>
            <person name="Johnson J."/>
            <person name="Hostetler J."/>
            <person name="Hannick L."/>
            <person name="Clark T."/>
            <person name="Cassidy-Hanley D."/>
            <person name="Inman J."/>
        </authorList>
    </citation>
    <scope>NUCLEOTIDE SEQUENCE [LARGE SCALE GENOMIC DNA]</scope>
    <source>
        <strain evidence="1 2">G5</strain>
    </source>
</reference>
<dbReference type="STRING" id="857967.G0QQB8"/>
<dbReference type="SUPFAM" id="SSF52058">
    <property type="entry name" value="L domain-like"/>
    <property type="match status" value="1"/>
</dbReference>
<dbReference type="eggNOG" id="KOG1644">
    <property type="taxonomic scope" value="Eukaryota"/>
</dbReference>
<name>G0QQB8_ICHMU</name>
<organism evidence="1 2">
    <name type="scientific">Ichthyophthirius multifiliis</name>
    <name type="common">White spot disease agent</name>
    <name type="synonym">Ich</name>
    <dbReference type="NCBI Taxonomy" id="5932"/>
    <lineage>
        <taxon>Eukaryota</taxon>
        <taxon>Sar</taxon>
        <taxon>Alveolata</taxon>
        <taxon>Ciliophora</taxon>
        <taxon>Intramacronucleata</taxon>
        <taxon>Oligohymenophorea</taxon>
        <taxon>Hymenostomatida</taxon>
        <taxon>Ophryoglenina</taxon>
        <taxon>Ichthyophthirius</taxon>
    </lineage>
</organism>
<dbReference type="EMBL" id="GL983617">
    <property type="protein sequence ID" value="EGR32619.1"/>
    <property type="molecule type" value="Genomic_DNA"/>
</dbReference>
<dbReference type="AlphaFoldDB" id="G0QQB8"/>
<dbReference type="GeneID" id="14908773"/>
<proteinExistence type="predicted"/>
<dbReference type="InParanoid" id="G0QQB8"/>
<dbReference type="OMA" id="CKSKFPK"/>
<evidence type="ECO:0000313" key="2">
    <source>
        <dbReference type="Proteomes" id="UP000008983"/>
    </source>
</evidence>
<dbReference type="Proteomes" id="UP000008983">
    <property type="component" value="Unassembled WGS sequence"/>
</dbReference>
<dbReference type="Gene3D" id="3.80.10.10">
    <property type="entry name" value="Ribonuclease Inhibitor"/>
    <property type="match status" value="1"/>
</dbReference>
<evidence type="ECO:0000313" key="1">
    <source>
        <dbReference type="EMBL" id="EGR32619.1"/>
    </source>
</evidence>
<protein>
    <recommendedName>
        <fullName evidence="3">Leucine rich repeat protein</fullName>
    </recommendedName>
</protein>
<dbReference type="PANTHER" id="PTHR46282:SF1">
    <property type="entry name" value="LEUCINE-RICH REPEAT-CONTAINING PROTEIN 72-LIKE"/>
    <property type="match status" value="1"/>
</dbReference>
<feature type="non-terminal residue" evidence="1">
    <location>
        <position position="1"/>
    </location>
</feature>
<accession>G0QQB8</accession>
<dbReference type="InterPro" id="IPR043313">
    <property type="entry name" value="LRMDA"/>
</dbReference>
<evidence type="ECO:0008006" key="3">
    <source>
        <dbReference type="Google" id="ProtNLM"/>
    </source>
</evidence>
<dbReference type="RefSeq" id="XP_004036605.1">
    <property type="nucleotide sequence ID" value="XM_004036557.1"/>
</dbReference>
<keyword evidence="2" id="KW-1185">Reference proteome</keyword>
<dbReference type="InterPro" id="IPR032675">
    <property type="entry name" value="LRR_dom_sf"/>
</dbReference>